<organism evidence="3 4">
    <name type="scientific">Corynebacterium choanae</name>
    <dbReference type="NCBI Taxonomy" id="1862358"/>
    <lineage>
        <taxon>Bacteria</taxon>
        <taxon>Bacillati</taxon>
        <taxon>Actinomycetota</taxon>
        <taxon>Actinomycetes</taxon>
        <taxon>Mycobacteriales</taxon>
        <taxon>Corynebacteriaceae</taxon>
        <taxon>Corynebacterium</taxon>
    </lineage>
</organism>
<dbReference type="PANTHER" id="PTHR30590:SF2">
    <property type="entry name" value="INNER MEMBRANE PROTEIN"/>
    <property type="match status" value="1"/>
</dbReference>
<keyword evidence="1" id="KW-1133">Transmembrane helix</keyword>
<keyword evidence="1" id="KW-0472">Membrane</keyword>
<feature type="domain" description="DUF418" evidence="2">
    <location>
        <begin position="250"/>
        <end position="424"/>
    </location>
</feature>
<evidence type="ECO:0000259" key="2">
    <source>
        <dbReference type="Pfam" id="PF04235"/>
    </source>
</evidence>
<feature type="transmembrane region" description="Helical" evidence="1">
    <location>
        <begin position="265"/>
        <end position="289"/>
    </location>
</feature>
<name>A0A3G6JC53_9CORY</name>
<feature type="transmembrane region" description="Helical" evidence="1">
    <location>
        <begin position="117"/>
        <end position="135"/>
    </location>
</feature>
<feature type="transmembrane region" description="Helical" evidence="1">
    <location>
        <begin position="387"/>
        <end position="410"/>
    </location>
</feature>
<dbReference type="InterPro" id="IPR007349">
    <property type="entry name" value="DUF418"/>
</dbReference>
<feature type="transmembrane region" description="Helical" evidence="1">
    <location>
        <begin position="86"/>
        <end position="105"/>
    </location>
</feature>
<feature type="transmembrane region" description="Helical" evidence="1">
    <location>
        <begin position="223"/>
        <end position="245"/>
    </location>
</feature>
<gene>
    <name evidence="3" type="ORF">CCHOA_06710</name>
</gene>
<evidence type="ECO:0000313" key="3">
    <source>
        <dbReference type="EMBL" id="AZA13734.1"/>
    </source>
</evidence>
<reference evidence="3 4" key="1">
    <citation type="submission" date="2018-11" db="EMBL/GenBank/DDBJ databases">
        <authorList>
            <person name="Kleinhagauer T."/>
            <person name="Glaeser S.P."/>
            <person name="Spergser J."/>
            <person name="Ruckert C."/>
            <person name="Kaempfer P."/>
            <person name="Busse H.-J."/>
        </authorList>
    </citation>
    <scope>NUCLEOTIDE SEQUENCE [LARGE SCALE GENOMIC DNA]</scope>
    <source>
        <strain evidence="3 4">200CH</strain>
    </source>
</reference>
<feature type="transmembrane region" description="Helical" evidence="1">
    <location>
        <begin position="163"/>
        <end position="187"/>
    </location>
</feature>
<feature type="transmembrane region" description="Helical" evidence="1">
    <location>
        <begin position="309"/>
        <end position="326"/>
    </location>
</feature>
<dbReference type="Proteomes" id="UP000269019">
    <property type="component" value="Chromosome"/>
</dbReference>
<dbReference type="AlphaFoldDB" id="A0A3G6JC53"/>
<sequence>MDQSLPIAATTSVTDQTPVTQRRRLLSPDVARGLTLLSILIANITTFWLVDPTLGRFAELGGIGEAATADRIAMSLGVLLTHVRGLPMFATLLGYGLGMIAVSLWRKQFPLRRARLLLIRRYGILALFGVVHLTTLFWGDIMLFYGVAGIITACLMSARDKILLWIAGVCYALSLLFTAVGVFGVWASREYGDVDHQLSIALEGGAEHPQFAASYAEYFRENLAFLAVGLTALPVEALMVMPVILVGFVAGRRSLLRNAAQHTTLLWWTVVIGGVVGLATAIPQIWIIWTDGDQTLMDILSVVNAQTGFATGPAIVAGIALACIPLQRIADARAAAGKPPVMWWLLPLVALGKRSMTGYVLQSVLCLLLFTPFSFAAIPVVGGAYHATLYGLLIWAVTVIIATGLELAGLPGPLEWLHRRLAYGRRGLPDRYQLTAQEQALVGQLVPVAAPAQATHFSYPGGQVHRLSAAPPHQVYG</sequence>
<dbReference type="PANTHER" id="PTHR30590">
    <property type="entry name" value="INNER MEMBRANE PROTEIN"/>
    <property type="match status" value="1"/>
</dbReference>
<evidence type="ECO:0000256" key="1">
    <source>
        <dbReference type="SAM" id="Phobius"/>
    </source>
</evidence>
<keyword evidence="4" id="KW-1185">Reference proteome</keyword>
<accession>A0A3G6JC53</accession>
<protein>
    <recommendedName>
        <fullName evidence="2">DUF418 domain-containing protein</fullName>
    </recommendedName>
</protein>
<feature type="transmembrane region" description="Helical" evidence="1">
    <location>
        <begin position="359"/>
        <end position="381"/>
    </location>
</feature>
<evidence type="ECO:0000313" key="4">
    <source>
        <dbReference type="Proteomes" id="UP000269019"/>
    </source>
</evidence>
<dbReference type="OrthoDB" id="2388539at2"/>
<dbReference type="KEGG" id="ccho:CCHOA_06710"/>
<keyword evidence="1" id="KW-0812">Transmembrane</keyword>
<feature type="transmembrane region" description="Helical" evidence="1">
    <location>
        <begin position="30"/>
        <end position="50"/>
    </location>
</feature>
<dbReference type="RefSeq" id="WP_123928217.1">
    <property type="nucleotide sequence ID" value="NZ_CP033896.1"/>
</dbReference>
<proteinExistence type="predicted"/>
<dbReference type="InterPro" id="IPR052529">
    <property type="entry name" value="Bact_Transport_Assoc"/>
</dbReference>
<dbReference type="Pfam" id="PF04235">
    <property type="entry name" value="DUF418"/>
    <property type="match status" value="1"/>
</dbReference>
<feature type="transmembrane region" description="Helical" evidence="1">
    <location>
        <begin position="141"/>
        <end position="158"/>
    </location>
</feature>
<dbReference type="EMBL" id="CP033896">
    <property type="protein sequence ID" value="AZA13734.1"/>
    <property type="molecule type" value="Genomic_DNA"/>
</dbReference>